<name>A0AAP8KW94_BACMY</name>
<organism evidence="2 3">
    <name type="scientific">Bacillus mycoides</name>
    <dbReference type="NCBI Taxonomy" id="1405"/>
    <lineage>
        <taxon>Bacteria</taxon>
        <taxon>Bacillati</taxon>
        <taxon>Bacillota</taxon>
        <taxon>Bacilli</taxon>
        <taxon>Bacillales</taxon>
        <taxon>Bacillaceae</taxon>
        <taxon>Bacillus</taxon>
        <taxon>Bacillus cereus group</taxon>
    </lineage>
</organism>
<reference evidence="2 3" key="1">
    <citation type="submission" date="2016-10" db="EMBL/GenBank/DDBJ databases">
        <title>Genome Sequence of Bacillus weihenstephanensis GM6LP.</title>
        <authorList>
            <person name="Poehlein A."/>
            <person name="Wemheuer F."/>
            <person name="Hollensteiner J."/>
            <person name="Wemheuer B."/>
        </authorList>
    </citation>
    <scope>NUCLEOTIDE SEQUENCE [LARGE SCALE GENOMIC DNA]</scope>
    <source>
        <strain evidence="2 3">GM6LP</strain>
    </source>
</reference>
<proteinExistence type="predicted"/>
<keyword evidence="1" id="KW-1133">Transmembrane helix</keyword>
<sequence>MKKKHVVPLLFYKPQILPHLKVEQIYYLECLISVFLILVVQIGYNISRLTSIFMYYKKRKDLLFPKVKNMYCNTTVKYYKFNTFTGEALQVATKKKHPKP</sequence>
<evidence type="ECO:0000313" key="2">
    <source>
        <dbReference type="EMBL" id="PJN72261.1"/>
    </source>
</evidence>
<gene>
    <name evidence="2" type="ORF">BACWE_08750</name>
</gene>
<dbReference type="AlphaFoldDB" id="A0AAP8KW94"/>
<dbReference type="EMBL" id="MKZQ01000012">
    <property type="protein sequence ID" value="PJN72261.1"/>
    <property type="molecule type" value="Genomic_DNA"/>
</dbReference>
<keyword evidence="1" id="KW-0812">Transmembrane</keyword>
<evidence type="ECO:0000256" key="1">
    <source>
        <dbReference type="SAM" id="Phobius"/>
    </source>
</evidence>
<accession>A0AAP8KW94</accession>
<evidence type="ECO:0000313" key="3">
    <source>
        <dbReference type="Proteomes" id="UP000236165"/>
    </source>
</evidence>
<keyword evidence="1" id="KW-0472">Membrane</keyword>
<protein>
    <submittedName>
        <fullName evidence="2">Uncharacterized protein</fullName>
    </submittedName>
</protein>
<comment type="caution">
    <text evidence="2">The sequence shown here is derived from an EMBL/GenBank/DDBJ whole genome shotgun (WGS) entry which is preliminary data.</text>
</comment>
<dbReference type="Proteomes" id="UP000236165">
    <property type="component" value="Unassembled WGS sequence"/>
</dbReference>
<feature type="transmembrane region" description="Helical" evidence="1">
    <location>
        <begin position="25"/>
        <end position="47"/>
    </location>
</feature>